<dbReference type="InterPro" id="IPR016040">
    <property type="entry name" value="NAD(P)-bd_dom"/>
</dbReference>
<sequence>MSSVIRNILVAGATGSVGAPILAALLSEPGFNVTILTRKSSSAELPSDVPNIKVSDGYTTEELVEAFKGQDAVISALSTTPVTRDEGTAGLAYRLIDAALVAGVKRFVPSEYGANNLDERSRSLVPVYDRKGAMLEYLVAACSSKSNKHGMTWTSISCGSWLDWALDPNASGNFLGIDVAQRTARIWDSGRSRFAVTTSRNTGLAVAKALLQSDITANRQIFLCDFTTSVLAVVEELEHQTGLKWDLDWKDSAPEVARLRQHFDAGDFNATYGLLSLSFAADIDVGYDFEAEQELWNKWLGLPPVGLDSVVADAIRQSRVTA</sequence>
<keyword evidence="3" id="KW-0560">Oxidoreductase</keyword>
<dbReference type="Proteomes" id="UP000801428">
    <property type="component" value="Unassembled WGS sequence"/>
</dbReference>
<dbReference type="PANTHER" id="PTHR47706:SF10">
    <property type="entry name" value="NMRA-LIKE DOMAIN-CONTAINING PROTEIN"/>
    <property type="match status" value="1"/>
</dbReference>
<dbReference type="OrthoDB" id="9974981at2759"/>
<comment type="caution">
    <text evidence="5">The sequence shown here is derived from an EMBL/GenBank/DDBJ whole genome shotgun (WGS) entry which is preliminary data.</text>
</comment>
<evidence type="ECO:0000256" key="1">
    <source>
        <dbReference type="ARBA" id="ARBA00005725"/>
    </source>
</evidence>
<reference evidence="5" key="1">
    <citation type="submission" date="2019-04" db="EMBL/GenBank/DDBJ databases">
        <title>Sequencing of skin fungus with MAO and IRED activity.</title>
        <authorList>
            <person name="Marsaioli A.J."/>
            <person name="Bonatto J.M.C."/>
            <person name="Reis Junior O."/>
        </authorList>
    </citation>
    <scope>NUCLEOTIDE SEQUENCE</scope>
    <source>
        <strain evidence="5">30M1</strain>
    </source>
</reference>
<evidence type="ECO:0000256" key="2">
    <source>
        <dbReference type="ARBA" id="ARBA00022857"/>
    </source>
</evidence>
<dbReference type="GO" id="GO:0016491">
    <property type="term" value="F:oxidoreductase activity"/>
    <property type="evidence" value="ECO:0007669"/>
    <property type="project" value="UniProtKB-KW"/>
</dbReference>
<dbReference type="AlphaFoldDB" id="A0A9P4TIJ5"/>
<gene>
    <name evidence="5" type="ORF">E8E13_007931</name>
</gene>
<dbReference type="PANTHER" id="PTHR47706">
    <property type="entry name" value="NMRA-LIKE FAMILY PROTEIN"/>
    <property type="match status" value="1"/>
</dbReference>
<protein>
    <recommendedName>
        <fullName evidence="4">NAD(P)-binding domain-containing protein</fullName>
    </recommendedName>
</protein>
<comment type="similarity">
    <text evidence="1">Belongs to the NmrA-type oxidoreductase family. Isoflavone reductase subfamily.</text>
</comment>
<dbReference type="InterPro" id="IPR051609">
    <property type="entry name" value="NmrA/Isoflavone_reductase-like"/>
</dbReference>
<dbReference type="Gene3D" id="3.40.50.720">
    <property type="entry name" value="NAD(P)-binding Rossmann-like Domain"/>
    <property type="match status" value="1"/>
</dbReference>
<name>A0A9P4TIJ5_CURKU</name>
<keyword evidence="2" id="KW-0521">NADP</keyword>
<evidence type="ECO:0000313" key="6">
    <source>
        <dbReference type="Proteomes" id="UP000801428"/>
    </source>
</evidence>
<keyword evidence="6" id="KW-1185">Reference proteome</keyword>
<dbReference type="EMBL" id="SWKU01000004">
    <property type="protein sequence ID" value="KAF3007609.1"/>
    <property type="molecule type" value="Genomic_DNA"/>
</dbReference>
<dbReference type="InterPro" id="IPR036291">
    <property type="entry name" value="NAD(P)-bd_dom_sf"/>
</dbReference>
<feature type="domain" description="NAD(P)-binding" evidence="4">
    <location>
        <begin position="12"/>
        <end position="161"/>
    </location>
</feature>
<evidence type="ECO:0000259" key="4">
    <source>
        <dbReference type="Pfam" id="PF13460"/>
    </source>
</evidence>
<dbReference type="Pfam" id="PF13460">
    <property type="entry name" value="NAD_binding_10"/>
    <property type="match status" value="1"/>
</dbReference>
<evidence type="ECO:0000256" key="3">
    <source>
        <dbReference type="ARBA" id="ARBA00023002"/>
    </source>
</evidence>
<dbReference type="SUPFAM" id="SSF51735">
    <property type="entry name" value="NAD(P)-binding Rossmann-fold domains"/>
    <property type="match status" value="1"/>
</dbReference>
<dbReference type="InterPro" id="IPR045312">
    <property type="entry name" value="PCBER-like"/>
</dbReference>
<organism evidence="5 6">
    <name type="scientific">Curvularia kusanoi</name>
    <name type="common">Cochliobolus kusanoi</name>
    <dbReference type="NCBI Taxonomy" id="90978"/>
    <lineage>
        <taxon>Eukaryota</taxon>
        <taxon>Fungi</taxon>
        <taxon>Dikarya</taxon>
        <taxon>Ascomycota</taxon>
        <taxon>Pezizomycotina</taxon>
        <taxon>Dothideomycetes</taxon>
        <taxon>Pleosporomycetidae</taxon>
        <taxon>Pleosporales</taxon>
        <taxon>Pleosporineae</taxon>
        <taxon>Pleosporaceae</taxon>
        <taxon>Curvularia</taxon>
    </lineage>
</organism>
<proteinExistence type="inferred from homology"/>
<accession>A0A9P4TIJ5</accession>
<evidence type="ECO:0000313" key="5">
    <source>
        <dbReference type="EMBL" id="KAF3007609.1"/>
    </source>
</evidence>
<dbReference type="CDD" id="cd05259">
    <property type="entry name" value="PCBER_SDR_a"/>
    <property type="match status" value="1"/>
</dbReference>